<dbReference type="SUPFAM" id="SSF81301">
    <property type="entry name" value="Nucleotidyltransferase"/>
    <property type="match status" value="1"/>
</dbReference>
<dbReference type="Gene3D" id="3.30.460.10">
    <property type="entry name" value="Beta Polymerase, domain 2"/>
    <property type="match status" value="1"/>
</dbReference>
<organism evidence="2 3">
    <name type="scientific">Tindallia magadiensis</name>
    <dbReference type="NCBI Taxonomy" id="69895"/>
    <lineage>
        <taxon>Bacteria</taxon>
        <taxon>Bacillati</taxon>
        <taxon>Bacillota</taxon>
        <taxon>Clostridia</taxon>
        <taxon>Peptostreptococcales</taxon>
        <taxon>Tindalliaceae</taxon>
        <taxon>Tindallia</taxon>
    </lineage>
</organism>
<dbReference type="OrthoDB" id="9803106at2"/>
<reference evidence="3" key="1">
    <citation type="submission" date="2016-10" db="EMBL/GenBank/DDBJ databases">
        <authorList>
            <person name="Varghese N."/>
            <person name="Submissions S."/>
        </authorList>
    </citation>
    <scope>NUCLEOTIDE SEQUENCE [LARGE SCALE GENOMIC DNA]</scope>
    <source>
        <strain evidence="3">Z-7934</strain>
    </source>
</reference>
<dbReference type="InterPro" id="IPR052930">
    <property type="entry name" value="TA_antitoxin_MntA"/>
</dbReference>
<dbReference type="Proteomes" id="UP000199287">
    <property type="component" value="Unassembled WGS sequence"/>
</dbReference>
<evidence type="ECO:0000313" key="2">
    <source>
        <dbReference type="EMBL" id="SFH81603.1"/>
    </source>
</evidence>
<name>A0A1I3D4F5_9FIRM</name>
<dbReference type="STRING" id="69895.SAMN05192551_103146"/>
<dbReference type="AlphaFoldDB" id="A0A1I3D4F5"/>
<dbReference type="PANTHER" id="PTHR43852:SF3">
    <property type="entry name" value="NUCLEOTIDYLTRANSFERASE"/>
    <property type="match status" value="1"/>
</dbReference>
<dbReference type="Pfam" id="PF18765">
    <property type="entry name" value="Polbeta"/>
    <property type="match status" value="1"/>
</dbReference>
<accession>A0A1I3D4F5</accession>
<dbReference type="InterPro" id="IPR041633">
    <property type="entry name" value="Polbeta"/>
</dbReference>
<dbReference type="InterPro" id="IPR043519">
    <property type="entry name" value="NT_sf"/>
</dbReference>
<keyword evidence="2" id="KW-0808">Transferase</keyword>
<evidence type="ECO:0000313" key="3">
    <source>
        <dbReference type="Proteomes" id="UP000199287"/>
    </source>
</evidence>
<sequence length="105" mass="11911">MNHGLSEKTVEEIKGIFREHAEIDQAILYGSRAKGSYDAGSDIDIALVGNSLSLKDLLQIRIEIESLNLPYTVDLVLYHNIQSQDLIDHMNRVGRVIYDRDSRVK</sequence>
<evidence type="ECO:0000259" key="1">
    <source>
        <dbReference type="Pfam" id="PF18765"/>
    </source>
</evidence>
<dbReference type="RefSeq" id="WP_093371132.1">
    <property type="nucleotide sequence ID" value="NZ_FOQA01000003.1"/>
</dbReference>
<feature type="domain" description="Polymerase beta nucleotidyltransferase" evidence="1">
    <location>
        <begin position="11"/>
        <end position="102"/>
    </location>
</feature>
<keyword evidence="3" id="KW-1185">Reference proteome</keyword>
<dbReference type="EMBL" id="FOQA01000003">
    <property type="protein sequence ID" value="SFH81603.1"/>
    <property type="molecule type" value="Genomic_DNA"/>
</dbReference>
<dbReference type="PANTHER" id="PTHR43852">
    <property type="entry name" value="NUCLEOTIDYLTRANSFERASE"/>
    <property type="match status" value="1"/>
</dbReference>
<dbReference type="GO" id="GO:0016740">
    <property type="term" value="F:transferase activity"/>
    <property type="evidence" value="ECO:0007669"/>
    <property type="project" value="UniProtKB-KW"/>
</dbReference>
<proteinExistence type="predicted"/>
<dbReference type="CDD" id="cd05403">
    <property type="entry name" value="NT_KNTase_like"/>
    <property type="match status" value="1"/>
</dbReference>
<protein>
    <submittedName>
        <fullName evidence="2">Predicted nucleotidyltransferase</fullName>
    </submittedName>
</protein>
<gene>
    <name evidence="2" type="ORF">SAMN05192551_103146</name>
</gene>